<comment type="catalytic activity">
    <reaction evidence="1 11">
        <text>AMP + diphosphate = 5-phospho-alpha-D-ribose 1-diphosphate + adenine</text>
        <dbReference type="Rhea" id="RHEA:16609"/>
        <dbReference type="ChEBI" id="CHEBI:16708"/>
        <dbReference type="ChEBI" id="CHEBI:33019"/>
        <dbReference type="ChEBI" id="CHEBI:58017"/>
        <dbReference type="ChEBI" id="CHEBI:456215"/>
        <dbReference type="EC" id="2.4.2.7"/>
    </reaction>
</comment>
<dbReference type="InterPro" id="IPR050054">
    <property type="entry name" value="UPRTase/APRTase"/>
</dbReference>
<dbReference type="PANTHER" id="PTHR32315:SF3">
    <property type="entry name" value="ADENINE PHOSPHORIBOSYLTRANSFERASE"/>
    <property type="match status" value="1"/>
</dbReference>
<evidence type="ECO:0000256" key="8">
    <source>
        <dbReference type="ARBA" id="ARBA00022676"/>
    </source>
</evidence>
<dbReference type="InterPro" id="IPR005764">
    <property type="entry name" value="Ade_phspho_trans"/>
</dbReference>
<dbReference type="NCBIfam" id="NF002636">
    <property type="entry name" value="PRK02304.1-5"/>
    <property type="match status" value="1"/>
</dbReference>
<comment type="caution">
    <text evidence="13">The sequence shown here is derived from an EMBL/GenBank/DDBJ whole genome shotgun (WGS) entry which is preliminary data.</text>
</comment>
<dbReference type="PANTHER" id="PTHR32315">
    <property type="entry name" value="ADENINE PHOSPHORIBOSYLTRANSFERASE"/>
    <property type="match status" value="1"/>
</dbReference>
<keyword evidence="8 11" id="KW-0328">Glycosyltransferase</keyword>
<dbReference type="GO" id="GO:0016208">
    <property type="term" value="F:AMP binding"/>
    <property type="evidence" value="ECO:0007669"/>
    <property type="project" value="TreeGrafter"/>
</dbReference>
<evidence type="ECO:0000256" key="7">
    <source>
        <dbReference type="ARBA" id="ARBA00022490"/>
    </source>
</evidence>
<dbReference type="EC" id="2.4.2.7" evidence="6 11"/>
<dbReference type="GO" id="GO:0006166">
    <property type="term" value="P:purine ribonucleoside salvage"/>
    <property type="evidence" value="ECO:0007669"/>
    <property type="project" value="UniProtKB-UniRule"/>
</dbReference>
<dbReference type="FunFam" id="3.40.50.2020:FF:000021">
    <property type="entry name" value="Adenine phosphoribosyltransferase"/>
    <property type="match status" value="1"/>
</dbReference>
<evidence type="ECO:0000256" key="1">
    <source>
        <dbReference type="ARBA" id="ARBA00000868"/>
    </source>
</evidence>
<dbReference type="InterPro" id="IPR000836">
    <property type="entry name" value="PRTase_dom"/>
</dbReference>
<dbReference type="GO" id="GO:0003999">
    <property type="term" value="F:adenine phosphoribosyltransferase activity"/>
    <property type="evidence" value="ECO:0007669"/>
    <property type="project" value="UniProtKB-UniRule"/>
</dbReference>
<evidence type="ECO:0000256" key="9">
    <source>
        <dbReference type="ARBA" id="ARBA00022679"/>
    </source>
</evidence>
<feature type="domain" description="Phosphoribosyltransferase" evidence="12">
    <location>
        <begin position="59"/>
        <end position="159"/>
    </location>
</feature>
<comment type="subunit">
    <text evidence="11">Homodimer.</text>
</comment>
<evidence type="ECO:0000313" key="13">
    <source>
        <dbReference type="EMBL" id="PFG33072.1"/>
    </source>
</evidence>
<dbReference type="GO" id="GO:0044209">
    <property type="term" value="P:AMP salvage"/>
    <property type="evidence" value="ECO:0007669"/>
    <property type="project" value="UniProtKB-UniRule"/>
</dbReference>
<keyword evidence="9 11" id="KW-0808">Transferase</keyword>
<evidence type="ECO:0000256" key="2">
    <source>
        <dbReference type="ARBA" id="ARBA00003968"/>
    </source>
</evidence>
<dbReference type="NCBIfam" id="TIGR01090">
    <property type="entry name" value="apt"/>
    <property type="match status" value="1"/>
</dbReference>
<comment type="subcellular location">
    <subcellularLocation>
        <location evidence="3 11">Cytoplasm</location>
    </subcellularLocation>
</comment>
<comment type="similarity">
    <text evidence="5 11">Belongs to the purine/pyrimidine phosphoribosyltransferase family.</text>
</comment>
<accession>A0A2A9E4A4</accession>
<evidence type="ECO:0000256" key="6">
    <source>
        <dbReference type="ARBA" id="ARBA00011893"/>
    </source>
</evidence>
<evidence type="ECO:0000259" key="12">
    <source>
        <dbReference type="Pfam" id="PF00156"/>
    </source>
</evidence>
<dbReference type="OrthoDB" id="9803963at2"/>
<protein>
    <recommendedName>
        <fullName evidence="6 11">Adenine phosphoribosyltransferase</fullName>
        <shortName evidence="11">APRT</shortName>
        <ecNumber evidence="6 11">2.4.2.7</ecNumber>
    </recommendedName>
</protein>
<evidence type="ECO:0000256" key="10">
    <source>
        <dbReference type="ARBA" id="ARBA00022726"/>
    </source>
</evidence>
<dbReference type="Pfam" id="PF00156">
    <property type="entry name" value="Pribosyltran"/>
    <property type="match status" value="1"/>
</dbReference>
<dbReference type="RefSeq" id="WP_098454336.1">
    <property type="nucleotide sequence ID" value="NZ_PDJG01000001.1"/>
</dbReference>
<dbReference type="UniPathway" id="UPA00588">
    <property type="reaction ID" value="UER00646"/>
</dbReference>
<keyword evidence="10 11" id="KW-0660">Purine salvage</keyword>
<dbReference type="InterPro" id="IPR029057">
    <property type="entry name" value="PRTase-like"/>
</dbReference>
<evidence type="ECO:0000313" key="14">
    <source>
        <dbReference type="Proteomes" id="UP000225548"/>
    </source>
</evidence>
<keyword evidence="14" id="KW-1185">Reference proteome</keyword>
<proteinExistence type="inferred from homology"/>
<dbReference type="GO" id="GO:0006168">
    <property type="term" value="P:adenine salvage"/>
    <property type="evidence" value="ECO:0007669"/>
    <property type="project" value="InterPro"/>
</dbReference>
<gene>
    <name evidence="11" type="primary">apt</name>
    <name evidence="13" type="ORF">ATL42_0932</name>
</gene>
<name>A0A2A9E4A4_9MICO</name>
<dbReference type="NCBIfam" id="NF002634">
    <property type="entry name" value="PRK02304.1-3"/>
    <property type="match status" value="1"/>
</dbReference>
<comment type="pathway">
    <text evidence="4 11">Purine metabolism; AMP biosynthesis via salvage pathway; AMP from adenine: step 1/1.</text>
</comment>
<reference evidence="13 14" key="1">
    <citation type="submission" date="2017-10" db="EMBL/GenBank/DDBJ databases">
        <title>Sequencing the genomes of 1000 actinobacteria strains.</title>
        <authorList>
            <person name="Klenk H.-P."/>
        </authorList>
    </citation>
    <scope>NUCLEOTIDE SEQUENCE [LARGE SCALE GENOMIC DNA]</scope>
    <source>
        <strain evidence="13 14">DSM 18966</strain>
    </source>
</reference>
<dbReference type="GO" id="GO:0002055">
    <property type="term" value="F:adenine binding"/>
    <property type="evidence" value="ECO:0007669"/>
    <property type="project" value="TreeGrafter"/>
</dbReference>
<evidence type="ECO:0000256" key="4">
    <source>
        <dbReference type="ARBA" id="ARBA00004659"/>
    </source>
</evidence>
<keyword evidence="7 11" id="KW-0963">Cytoplasm</keyword>
<dbReference type="GO" id="GO:0005737">
    <property type="term" value="C:cytoplasm"/>
    <property type="evidence" value="ECO:0007669"/>
    <property type="project" value="UniProtKB-SubCell"/>
</dbReference>
<dbReference type="SUPFAM" id="SSF53271">
    <property type="entry name" value="PRTase-like"/>
    <property type="match status" value="1"/>
</dbReference>
<dbReference type="CDD" id="cd06223">
    <property type="entry name" value="PRTases_typeI"/>
    <property type="match status" value="1"/>
</dbReference>
<dbReference type="AlphaFoldDB" id="A0A2A9E4A4"/>
<dbReference type="EMBL" id="PDJG01000001">
    <property type="protein sequence ID" value="PFG33072.1"/>
    <property type="molecule type" value="Genomic_DNA"/>
</dbReference>
<organism evidence="13 14">
    <name type="scientific">Sanguibacter antarcticus</name>
    <dbReference type="NCBI Taxonomy" id="372484"/>
    <lineage>
        <taxon>Bacteria</taxon>
        <taxon>Bacillati</taxon>
        <taxon>Actinomycetota</taxon>
        <taxon>Actinomycetes</taxon>
        <taxon>Micrococcales</taxon>
        <taxon>Sanguibacteraceae</taxon>
        <taxon>Sanguibacter</taxon>
    </lineage>
</organism>
<dbReference type="Gene3D" id="3.40.50.2020">
    <property type="match status" value="1"/>
</dbReference>
<evidence type="ECO:0000256" key="5">
    <source>
        <dbReference type="ARBA" id="ARBA00008391"/>
    </source>
</evidence>
<evidence type="ECO:0000256" key="3">
    <source>
        <dbReference type="ARBA" id="ARBA00004496"/>
    </source>
</evidence>
<sequence>MSLVAASAGPHADLISSHIRDVPDFPEPGILFKDITGLLVDPEGFRAVIDALAHAVPADVDLVAGMEARGFILGAALAAHLGKGFVPIRKAGKLPPPTHAVTYDLEYGQACLELREGTVRPGVGVLLVDDVLATGGTAAAAAQLVEAVGARVVGLAFLLELTALDGRSRLAGREVSSILATAP</sequence>
<dbReference type="Proteomes" id="UP000225548">
    <property type="component" value="Unassembled WGS sequence"/>
</dbReference>
<evidence type="ECO:0000256" key="11">
    <source>
        <dbReference type="HAMAP-Rule" id="MF_00004"/>
    </source>
</evidence>
<dbReference type="HAMAP" id="MF_00004">
    <property type="entry name" value="Aden_phosphoribosyltr"/>
    <property type="match status" value="1"/>
</dbReference>
<comment type="function">
    <text evidence="2 11">Catalyzes a salvage reaction resulting in the formation of AMP, that is energically less costly than de novo synthesis.</text>
</comment>